<feature type="signal peptide" evidence="1">
    <location>
        <begin position="1"/>
        <end position="20"/>
    </location>
</feature>
<dbReference type="AlphaFoldDB" id="A0A9W4S9M4"/>
<accession>A0A9W4S9M4</accession>
<keyword evidence="3" id="KW-1185">Reference proteome</keyword>
<evidence type="ECO:0000313" key="2">
    <source>
        <dbReference type="EMBL" id="CAI2161824.1"/>
    </source>
</evidence>
<evidence type="ECO:0000313" key="3">
    <source>
        <dbReference type="Proteomes" id="UP001153678"/>
    </source>
</evidence>
<sequence length="178" mass="19696">MKNIIISLAYFLITIITASAVIRIGDDLVHSCTTKCPFTLANAIFDPNGPKIEKISEGPIKGLVVFAQDEVGSTTVTGYFSRGFKSTKNYKFLVVDNCGDVVHDLTKRLKVTIYEGGTKAFTYKFDDLNLDCDKEGILMTEAERNCKNLSVRGRSDKFLKIIENGSTNSQAKIILNLK</sequence>
<dbReference type="Proteomes" id="UP001153678">
    <property type="component" value="Unassembled WGS sequence"/>
</dbReference>
<dbReference type="EMBL" id="CAMKVN010000015">
    <property type="protein sequence ID" value="CAI2161824.1"/>
    <property type="molecule type" value="Genomic_DNA"/>
</dbReference>
<organism evidence="2 3">
    <name type="scientific">Funneliformis geosporum</name>
    <dbReference type="NCBI Taxonomy" id="1117311"/>
    <lineage>
        <taxon>Eukaryota</taxon>
        <taxon>Fungi</taxon>
        <taxon>Fungi incertae sedis</taxon>
        <taxon>Mucoromycota</taxon>
        <taxon>Glomeromycotina</taxon>
        <taxon>Glomeromycetes</taxon>
        <taxon>Glomerales</taxon>
        <taxon>Glomeraceae</taxon>
        <taxon>Funneliformis</taxon>
    </lineage>
</organism>
<evidence type="ECO:0000256" key="1">
    <source>
        <dbReference type="SAM" id="SignalP"/>
    </source>
</evidence>
<proteinExistence type="predicted"/>
<comment type="caution">
    <text evidence="2">The sequence shown here is derived from an EMBL/GenBank/DDBJ whole genome shotgun (WGS) entry which is preliminary data.</text>
</comment>
<name>A0A9W4S9M4_9GLOM</name>
<protein>
    <submittedName>
        <fullName evidence="2">4999_t:CDS:1</fullName>
    </submittedName>
</protein>
<dbReference type="OrthoDB" id="2305685at2759"/>
<keyword evidence="1" id="KW-0732">Signal</keyword>
<gene>
    <name evidence="2" type="ORF">FWILDA_LOCUS248</name>
</gene>
<reference evidence="2" key="1">
    <citation type="submission" date="2022-08" db="EMBL/GenBank/DDBJ databases">
        <authorList>
            <person name="Kallberg Y."/>
            <person name="Tangrot J."/>
            <person name="Rosling A."/>
        </authorList>
    </citation>
    <scope>NUCLEOTIDE SEQUENCE</scope>
    <source>
        <strain evidence="2">Wild A</strain>
    </source>
</reference>
<feature type="chain" id="PRO_5040979213" evidence="1">
    <location>
        <begin position="21"/>
        <end position="178"/>
    </location>
</feature>